<evidence type="ECO:0000256" key="3">
    <source>
        <dbReference type="RuleBase" id="RU361235"/>
    </source>
</evidence>
<feature type="signal peptide" evidence="3">
    <location>
        <begin position="1"/>
        <end position="23"/>
    </location>
</feature>
<comment type="similarity">
    <text evidence="1 3">Belongs to the type-B carboxylesterase/lipase family.</text>
</comment>
<dbReference type="GO" id="GO:0016787">
    <property type="term" value="F:hydrolase activity"/>
    <property type="evidence" value="ECO:0007669"/>
    <property type="project" value="UniProtKB-KW"/>
</dbReference>
<dbReference type="InterPro" id="IPR029058">
    <property type="entry name" value="AB_hydrolase_fold"/>
</dbReference>
<accession>A0A9P8V860</accession>
<dbReference type="Gene3D" id="3.40.50.1820">
    <property type="entry name" value="alpha/beta hydrolase"/>
    <property type="match status" value="1"/>
</dbReference>
<dbReference type="Pfam" id="PF00135">
    <property type="entry name" value="COesterase"/>
    <property type="match status" value="1"/>
</dbReference>
<sequence>MTRSASFLLACAIAIASSPTALAQSADPIVDLGSAGTYRGVIQNDGTVASWKGIPYAEPPVGKLRFMPPRPFSSQNSSSVVDVTTDALRCVQFSGADYGVINNNIVGVKAGPGQEDCLKLWIWKPANATADASLPVMFYIHGGALQYSAAPNNDFSDWVGQSQDFIAVNVGYRLGALGFMAHPELPSANAGLLDQRMALTWVKENIAAFGGNPDEVTIMGQSGGGLAIVSQMVLYDGDSEGLFQKAIPRAIQRSPMFSINELAGRNEKLFEVLNCTSTQTQLACFQDASVPDLVNAYNRLGSYKPTEGPFKNLTYGSFAAFSPTIDGVTLTDSVTRLFKQGKVAEIDVLVGATNDEGANTVSRSITTLEPEQNGIWNLTGPQLETALSLYPINSTFGSYRSEGFFPSAYKAAMQSLSPFGESGITGSERLVARYMSDAVGSCRVWSFHFNAPGVGTNYNGTDYPLGLSSHSADNSYLQNATSVMESFEEKLAQEWRAYLGSFIRTSNPNTQKLATAPEWPHYGALGDYLVSPVRLVPQFAFSSNANLSYPTSTQIEVAPNAQLQRMDWWTADNLLDSIRL</sequence>
<reference evidence="5" key="1">
    <citation type="journal article" date="2021" name="Nat. Commun.">
        <title>Genetic determinants of endophytism in the Arabidopsis root mycobiome.</title>
        <authorList>
            <person name="Mesny F."/>
            <person name="Miyauchi S."/>
            <person name="Thiergart T."/>
            <person name="Pickel B."/>
            <person name="Atanasova L."/>
            <person name="Karlsson M."/>
            <person name="Huettel B."/>
            <person name="Barry K.W."/>
            <person name="Haridas S."/>
            <person name="Chen C."/>
            <person name="Bauer D."/>
            <person name="Andreopoulos W."/>
            <person name="Pangilinan J."/>
            <person name="LaButti K."/>
            <person name="Riley R."/>
            <person name="Lipzen A."/>
            <person name="Clum A."/>
            <person name="Drula E."/>
            <person name="Henrissat B."/>
            <person name="Kohler A."/>
            <person name="Grigoriev I.V."/>
            <person name="Martin F.M."/>
            <person name="Hacquard S."/>
        </authorList>
    </citation>
    <scope>NUCLEOTIDE SEQUENCE</scope>
    <source>
        <strain evidence="5">MPI-SDFR-AT-0117</strain>
    </source>
</reference>
<dbReference type="OrthoDB" id="408631at2759"/>
<dbReference type="EMBL" id="JAGSXJ010000017">
    <property type="protein sequence ID" value="KAH6683775.1"/>
    <property type="molecule type" value="Genomic_DNA"/>
</dbReference>
<evidence type="ECO:0000313" key="5">
    <source>
        <dbReference type="EMBL" id="KAH6683775.1"/>
    </source>
</evidence>
<dbReference type="EC" id="3.1.1.-" evidence="3"/>
<organism evidence="5 6">
    <name type="scientific">Plectosphaerella plurivora</name>
    <dbReference type="NCBI Taxonomy" id="936078"/>
    <lineage>
        <taxon>Eukaryota</taxon>
        <taxon>Fungi</taxon>
        <taxon>Dikarya</taxon>
        <taxon>Ascomycota</taxon>
        <taxon>Pezizomycotina</taxon>
        <taxon>Sordariomycetes</taxon>
        <taxon>Hypocreomycetidae</taxon>
        <taxon>Glomerellales</taxon>
        <taxon>Plectosphaerellaceae</taxon>
        <taxon>Plectosphaerella</taxon>
    </lineage>
</organism>
<keyword evidence="2 3" id="KW-0378">Hydrolase</keyword>
<evidence type="ECO:0000256" key="2">
    <source>
        <dbReference type="ARBA" id="ARBA00022801"/>
    </source>
</evidence>
<dbReference type="InterPro" id="IPR019826">
    <property type="entry name" value="Carboxylesterase_B_AS"/>
</dbReference>
<evidence type="ECO:0000313" key="6">
    <source>
        <dbReference type="Proteomes" id="UP000770015"/>
    </source>
</evidence>
<dbReference type="InterPro" id="IPR002018">
    <property type="entry name" value="CarbesteraseB"/>
</dbReference>
<gene>
    <name evidence="5" type="ORF">F5X68DRAFT_242706</name>
</gene>
<comment type="caution">
    <text evidence="5">The sequence shown here is derived from an EMBL/GenBank/DDBJ whole genome shotgun (WGS) entry which is preliminary data.</text>
</comment>
<dbReference type="PANTHER" id="PTHR11559">
    <property type="entry name" value="CARBOXYLESTERASE"/>
    <property type="match status" value="1"/>
</dbReference>
<dbReference type="InterPro" id="IPR050309">
    <property type="entry name" value="Type-B_Carboxylest/Lipase"/>
</dbReference>
<keyword evidence="3" id="KW-0732">Signal</keyword>
<evidence type="ECO:0000259" key="4">
    <source>
        <dbReference type="Pfam" id="PF00135"/>
    </source>
</evidence>
<dbReference type="PROSITE" id="PS00122">
    <property type="entry name" value="CARBOXYLESTERASE_B_1"/>
    <property type="match status" value="1"/>
</dbReference>
<dbReference type="Proteomes" id="UP000770015">
    <property type="component" value="Unassembled WGS sequence"/>
</dbReference>
<feature type="chain" id="PRO_5040533457" description="Carboxylic ester hydrolase" evidence="3">
    <location>
        <begin position="24"/>
        <end position="580"/>
    </location>
</feature>
<proteinExistence type="inferred from homology"/>
<dbReference type="SUPFAM" id="SSF53474">
    <property type="entry name" value="alpha/beta-Hydrolases"/>
    <property type="match status" value="1"/>
</dbReference>
<keyword evidence="6" id="KW-1185">Reference proteome</keyword>
<protein>
    <recommendedName>
        <fullName evidence="3">Carboxylic ester hydrolase</fullName>
        <ecNumber evidence="3">3.1.1.-</ecNumber>
    </recommendedName>
</protein>
<feature type="domain" description="Carboxylesterase type B" evidence="4">
    <location>
        <begin position="28"/>
        <end position="523"/>
    </location>
</feature>
<evidence type="ECO:0000256" key="1">
    <source>
        <dbReference type="ARBA" id="ARBA00005964"/>
    </source>
</evidence>
<name>A0A9P8V860_9PEZI</name>
<dbReference type="AlphaFoldDB" id="A0A9P8V860"/>